<accession>A0A2T4VXD7</accession>
<reference evidence="3" key="1">
    <citation type="submission" date="2018-02" db="EMBL/GenBank/DDBJ databases">
        <title>Genome sequence of Candidatus Liberibacter europaeus.</title>
        <authorList>
            <person name="Frampton R.A."/>
            <person name="Thompson S.M."/>
            <person name="David C."/>
            <person name="Addison S.M."/>
            <person name="Smith G.R."/>
        </authorList>
    </citation>
    <scope>NUCLEOTIDE SEQUENCE [LARGE SCALE GENOMIC DNA]</scope>
</reference>
<feature type="coiled-coil region" evidence="1">
    <location>
        <begin position="12"/>
        <end position="39"/>
    </location>
</feature>
<comment type="caution">
    <text evidence="2">The sequence shown here is derived from an EMBL/GenBank/DDBJ whole genome shotgun (WGS) entry which is preliminary data.</text>
</comment>
<evidence type="ECO:0000256" key="1">
    <source>
        <dbReference type="SAM" id="Coils"/>
    </source>
</evidence>
<keyword evidence="1" id="KW-0175">Coiled coil</keyword>
<protein>
    <recommendedName>
        <fullName evidence="4">DUF1515 domain-containing protein</fullName>
    </recommendedName>
</protein>
<dbReference type="EMBL" id="PSQJ01000003">
    <property type="protein sequence ID" value="PTL86436.1"/>
    <property type="molecule type" value="Genomic_DNA"/>
</dbReference>
<sequence>MDKKQTIEEYRIASLEENHKELKVDIKELSTKIDGFQSNVNQGFEKVNDKIHAVELSFEKVNDKIHAVELSSKDAINTQTKWFMGIIVSIFVSTIG</sequence>
<dbReference type="SUPFAM" id="SSF58064">
    <property type="entry name" value="Influenza hemagglutinin (stalk)"/>
    <property type="match status" value="1"/>
</dbReference>
<feature type="non-terminal residue" evidence="2">
    <location>
        <position position="96"/>
    </location>
</feature>
<gene>
    <name evidence="2" type="ORF">C4617_03275</name>
</gene>
<dbReference type="Gene3D" id="3.90.20.10">
    <property type="match status" value="1"/>
</dbReference>
<name>A0A2T4VXD7_9HYPH</name>
<organism evidence="2 3">
    <name type="scientific">Candidatus Liberibacter europaeus</name>
    <dbReference type="NCBI Taxonomy" id="744859"/>
    <lineage>
        <taxon>Bacteria</taxon>
        <taxon>Pseudomonadati</taxon>
        <taxon>Pseudomonadota</taxon>
        <taxon>Alphaproteobacteria</taxon>
        <taxon>Hyphomicrobiales</taxon>
        <taxon>Rhizobiaceae</taxon>
        <taxon>Liberibacter</taxon>
    </lineage>
</organism>
<dbReference type="AlphaFoldDB" id="A0A2T4VXD7"/>
<dbReference type="Proteomes" id="UP000240811">
    <property type="component" value="Unassembled WGS sequence"/>
</dbReference>
<evidence type="ECO:0000313" key="2">
    <source>
        <dbReference type="EMBL" id="PTL86436.1"/>
    </source>
</evidence>
<evidence type="ECO:0000313" key="3">
    <source>
        <dbReference type="Proteomes" id="UP000240811"/>
    </source>
</evidence>
<evidence type="ECO:0008006" key="4">
    <source>
        <dbReference type="Google" id="ProtNLM"/>
    </source>
</evidence>
<proteinExistence type="predicted"/>